<proteinExistence type="predicted"/>
<gene>
    <name evidence="2" type="ORF">ACFSXZ_36775</name>
</gene>
<organism evidence="2 3">
    <name type="scientific">Amycolatopsis pigmentata</name>
    <dbReference type="NCBI Taxonomy" id="450801"/>
    <lineage>
        <taxon>Bacteria</taxon>
        <taxon>Bacillati</taxon>
        <taxon>Actinomycetota</taxon>
        <taxon>Actinomycetes</taxon>
        <taxon>Pseudonocardiales</taxon>
        <taxon>Pseudonocardiaceae</taxon>
        <taxon>Amycolatopsis</taxon>
    </lineage>
</organism>
<accession>A0ABW5G732</accession>
<dbReference type="Pfam" id="PF02515">
    <property type="entry name" value="CoA_transf_3"/>
    <property type="match status" value="1"/>
</dbReference>
<name>A0ABW5G732_9PSEU</name>
<dbReference type="Gene3D" id="3.40.50.10540">
    <property type="entry name" value="Crotonobetainyl-coa:carnitine coa-transferase, domain 1"/>
    <property type="match status" value="1"/>
</dbReference>
<dbReference type="InterPro" id="IPR050483">
    <property type="entry name" value="CoA-transferase_III_domain"/>
</dbReference>
<keyword evidence="1 2" id="KW-0808">Transferase</keyword>
<evidence type="ECO:0000313" key="3">
    <source>
        <dbReference type="Proteomes" id="UP001597417"/>
    </source>
</evidence>
<dbReference type="InterPro" id="IPR044855">
    <property type="entry name" value="CoA-Trfase_III_dom3_sf"/>
</dbReference>
<dbReference type="InterPro" id="IPR023606">
    <property type="entry name" value="CoA-Trfase_III_dom_1_sf"/>
</dbReference>
<dbReference type="GO" id="GO:0016740">
    <property type="term" value="F:transferase activity"/>
    <property type="evidence" value="ECO:0007669"/>
    <property type="project" value="UniProtKB-KW"/>
</dbReference>
<protein>
    <submittedName>
        <fullName evidence="2">CaiB/BaiF CoA transferase family protein</fullName>
    </submittedName>
</protein>
<evidence type="ECO:0000256" key="1">
    <source>
        <dbReference type="ARBA" id="ARBA00022679"/>
    </source>
</evidence>
<sequence length="400" mass="43115">MTSGGPLSGITVVELGTVLMVPLAGQILGDLGADVIKVESFEGDPNRQIGLGPHSELSGPALNLNRNKRSIAVDLRTAEGHDVLGRITAGADVFLTNLRPSALRKLRVGYEDVRAWQPAIVYCRSHGYRGDTPEADDPAYDDVIQAASGLASLSERVTGEPGLLPTVLADKVCGLTIVYAVLAALFERTRTGAGQEVEVPMFDTMVAFTLVEHLSGATSRPPLGKPGYDRVLTPHRRPHRTEDGWIVIMPYSARDWDRLWSRLGREEHRAALDGRSEREVKQMAPSMYAWLDQELPAHSTAHWLEVCASLDIAAAPVNDLEEVISGPGRARGVVTSARHPVAGDYLRIAMPVGFDSPCQVRHEAPLIGEDTWEILAEAGISGPDAEKLIALGAVRAQRGG</sequence>
<dbReference type="RefSeq" id="WP_378270719.1">
    <property type="nucleotide sequence ID" value="NZ_JBHUKR010000023.1"/>
</dbReference>
<dbReference type="PANTHER" id="PTHR48207:SF4">
    <property type="entry name" value="BLL6097 PROTEIN"/>
    <property type="match status" value="1"/>
</dbReference>
<dbReference type="EMBL" id="JBHUKR010000023">
    <property type="protein sequence ID" value="MFD2421897.1"/>
    <property type="molecule type" value="Genomic_DNA"/>
</dbReference>
<dbReference type="Proteomes" id="UP001597417">
    <property type="component" value="Unassembled WGS sequence"/>
</dbReference>
<dbReference type="Gene3D" id="3.30.1540.10">
    <property type="entry name" value="formyl-coa transferase, domain 3"/>
    <property type="match status" value="1"/>
</dbReference>
<reference evidence="3" key="1">
    <citation type="journal article" date="2019" name="Int. J. Syst. Evol. Microbiol.">
        <title>The Global Catalogue of Microorganisms (GCM) 10K type strain sequencing project: providing services to taxonomists for standard genome sequencing and annotation.</title>
        <authorList>
            <consortium name="The Broad Institute Genomics Platform"/>
            <consortium name="The Broad Institute Genome Sequencing Center for Infectious Disease"/>
            <person name="Wu L."/>
            <person name="Ma J."/>
        </authorList>
    </citation>
    <scope>NUCLEOTIDE SEQUENCE [LARGE SCALE GENOMIC DNA]</scope>
    <source>
        <strain evidence="3">CGMCC 4.7645</strain>
    </source>
</reference>
<dbReference type="PANTHER" id="PTHR48207">
    <property type="entry name" value="SUCCINATE--HYDROXYMETHYLGLUTARATE COA-TRANSFERASE"/>
    <property type="match status" value="1"/>
</dbReference>
<evidence type="ECO:0000313" key="2">
    <source>
        <dbReference type="EMBL" id="MFD2421897.1"/>
    </source>
</evidence>
<keyword evidence="3" id="KW-1185">Reference proteome</keyword>
<dbReference type="SUPFAM" id="SSF89796">
    <property type="entry name" value="CoA-transferase family III (CaiB/BaiF)"/>
    <property type="match status" value="1"/>
</dbReference>
<comment type="caution">
    <text evidence="2">The sequence shown here is derived from an EMBL/GenBank/DDBJ whole genome shotgun (WGS) entry which is preliminary data.</text>
</comment>
<dbReference type="InterPro" id="IPR003673">
    <property type="entry name" value="CoA-Trfase_fam_III"/>
</dbReference>